<feature type="domain" description="Brix" evidence="6">
    <location>
        <begin position="58"/>
        <end position="118"/>
    </location>
</feature>
<evidence type="ECO:0000313" key="7">
    <source>
        <dbReference type="EMBL" id="KAH9303051.1"/>
    </source>
</evidence>
<proteinExistence type="inferred from homology"/>
<dbReference type="GO" id="GO:0000027">
    <property type="term" value="P:ribosomal large subunit assembly"/>
    <property type="evidence" value="ECO:0007669"/>
    <property type="project" value="TreeGrafter"/>
</dbReference>
<dbReference type="InterPro" id="IPR007109">
    <property type="entry name" value="Brix"/>
</dbReference>
<evidence type="ECO:0000256" key="1">
    <source>
        <dbReference type="ARBA" id="ARBA00004604"/>
    </source>
</evidence>
<comment type="similarity">
    <text evidence="2">Belongs to the BRX1 family.</text>
</comment>
<accession>A0AA38CKJ0</accession>
<sequence>MGKKRKQLEKPEETEIPKEVVNPRPKRTLLGWKSPPQDEKDKDDKTNDTEKRVFRNREKVLVLCSRRIVYRYRHLMMDIVSLLPHCKKDNKVESKENKGTTLNELVELRNCTSCLFFE</sequence>
<dbReference type="PANTHER" id="PTHR13634">
    <property type="entry name" value="RIBOSOME BIOGENESIS PROTEIN BRIX"/>
    <property type="match status" value="1"/>
</dbReference>
<feature type="compositionally biased region" description="Basic and acidic residues" evidence="5">
    <location>
        <begin position="8"/>
        <end position="18"/>
    </location>
</feature>
<feature type="compositionally biased region" description="Basic and acidic residues" evidence="5">
    <location>
        <begin position="36"/>
        <end position="51"/>
    </location>
</feature>
<dbReference type="OMA" id="INFRYWH"/>
<evidence type="ECO:0000256" key="2">
    <source>
        <dbReference type="ARBA" id="ARBA00006369"/>
    </source>
</evidence>
<feature type="region of interest" description="Disordered" evidence="5">
    <location>
        <begin position="1"/>
        <end position="51"/>
    </location>
</feature>
<keyword evidence="8" id="KW-1185">Reference proteome</keyword>
<dbReference type="Proteomes" id="UP000824469">
    <property type="component" value="Unassembled WGS sequence"/>
</dbReference>
<keyword evidence="3" id="KW-0690">Ribosome biogenesis</keyword>
<evidence type="ECO:0000259" key="6">
    <source>
        <dbReference type="PROSITE" id="PS50833"/>
    </source>
</evidence>
<dbReference type="GO" id="GO:0019843">
    <property type="term" value="F:rRNA binding"/>
    <property type="evidence" value="ECO:0007669"/>
    <property type="project" value="InterPro"/>
</dbReference>
<evidence type="ECO:0000256" key="5">
    <source>
        <dbReference type="SAM" id="MobiDB-lite"/>
    </source>
</evidence>
<dbReference type="AlphaFoldDB" id="A0AA38CKJ0"/>
<keyword evidence="4" id="KW-0539">Nucleus</keyword>
<evidence type="ECO:0000256" key="3">
    <source>
        <dbReference type="ARBA" id="ARBA00022517"/>
    </source>
</evidence>
<protein>
    <recommendedName>
        <fullName evidence="6">Brix domain-containing protein</fullName>
    </recommendedName>
</protein>
<reference evidence="7 8" key="1">
    <citation type="journal article" date="2021" name="Nat. Plants">
        <title>The Taxus genome provides insights into paclitaxel biosynthesis.</title>
        <authorList>
            <person name="Xiong X."/>
            <person name="Gou J."/>
            <person name="Liao Q."/>
            <person name="Li Y."/>
            <person name="Zhou Q."/>
            <person name="Bi G."/>
            <person name="Li C."/>
            <person name="Du R."/>
            <person name="Wang X."/>
            <person name="Sun T."/>
            <person name="Guo L."/>
            <person name="Liang H."/>
            <person name="Lu P."/>
            <person name="Wu Y."/>
            <person name="Zhang Z."/>
            <person name="Ro D.K."/>
            <person name="Shang Y."/>
            <person name="Huang S."/>
            <person name="Yan J."/>
        </authorList>
    </citation>
    <scope>NUCLEOTIDE SEQUENCE [LARGE SCALE GENOMIC DNA]</scope>
    <source>
        <strain evidence="7">Ta-2019</strain>
    </source>
</reference>
<name>A0AA38CKJ0_TAXCH</name>
<comment type="caution">
    <text evidence="7">The sequence shown here is derived from an EMBL/GenBank/DDBJ whole genome shotgun (WGS) entry which is preliminary data.</text>
</comment>
<comment type="subcellular location">
    <subcellularLocation>
        <location evidence="1">Nucleus</location>
        <location evidence="1">Nucleolus</location>
    </subcellularLocation>
</comment>
<evidence type="ECO:0000313" key="8">
    <source>
        <dbReference type="Proteomes" id="UP000824469"/>
    </source>
</evidence>
<dbReference type="GO" id="GO:0006364">
    <property type="term" value="P:rRNA processing"/>
    <property type="evidence" value="ECO:0007669"/>
    <property type="project" value="InterPro"/>
</dbReference>
<dbReference type="InterPro" id="IPR026532">
    <property type="entry name" value="BRX1"/>
</dbReference>
<organism evidence="7 8">
    <name type="scientific">Taxus chinensis</name>
    <name type="common">Chinese yew</name>
    <name type="synonym">Taxus wallichiana var. chinensis</name>
    <dbReference type="NCBI Taxonomy" id="29808"/>
    <lineage>
        <taxon>Eukaryota</taxon>
        <taxon>Viridiplantae</taxon>
        <taxon>Streptophyta</taxon>
        <taxon>Embryophyta</taxon>
        <taxon>Tracheophyta</taxon>
        <taxon>Spermatophyta</taxon>
        <taxon>Pinopsida</taxon>
        <taxon>Pinidae</taxon>
        <taxon>Conifers II</taxon>
        <taxon>Cupressales</taxon>
        <taxon>Taxaceae</taxon>
        <taxon>Taxus</taxon>
    </lineage>
</organism>
<dbReference type="PANTHER" id="PTHR13634:SF0">
    <property type="entry name" value="RIBOSOME BIOGENESIS PROTEIN BRX1 HOMOLOG"/>
    <property type="match status" value="1"/>
</dbReference>
<dbReference type="GO" id="GO:0005730">
    <property type="term" value="C:nucleolus"/>
    <property type="evidence" value="ECO:0007669"/>
    <property type="project" value="UniProtKB-SubCell"/>
</dbReference>
<dbReference type="EMBL" id="JAHRHJ020000009">
    <property type="protein sequence ID" value="KAH9303051.1"/>
    <property type="molecule type" value="Genomic_DNA"/>
</dbReference>
<evidence type="ECO:0000256" key="4">
    <source>
        <dbReference type="ARBA" id="ARBA00023242"/>
    </source>
</evidence>
<dbReference type="PROSITE" id="PS50833">
    <property type="entry name" value="BRIX"/>
    <property type="match status" value="1"/>
</dbReference>
<gene>
    <name evidence="7" type="ORF">KI387_014634</name>
</gene>
<feature type="non-terminal residue" evidence="7">
    <location>
        <position position="118"/>
    </location>
</feature>